<feature type="coiled-coil region" evidence="1">
    <location>
        <begin position="68"/>
        <end position="127"/>
    </location>
</feature>
<evidence type="ECO:0000256" key="1">
    <source>
        <dbReference type="SAM" id="Coils"/>
    </source>
</evidence>
<dbReference type="OrthoDB" id="4369471at2759"/>
<dbReference type="GeneID" id="34610886"/>
<dbReference type="Proteomes" id="UP000184188">
    <property type="component" value="Unassembled WGS sequence"/>
</dbReference>
<dbReference type="RefSeq" id="XP_022583584.1">
    <property type="nucleotide sequence ID" value="XM_022724421.1"/>
</dbReference>
<keyword evidence="1" id="KW-0175">Coiled coil</keyword>
<sequence length="149" mass="17140">MTIPSTPGSITVRLSNVSSLSSPSKKRLIQSVAHDIGAAFITIAQLAQAGHLTPTQTAPINDVIKIIRDTDLAQRRSLERRVARYERREHRWRVQRRWMQREFGRLVKRAEEVSERWRERVQRAEEAMKLFSPSPSRPEDFSLVPAVQG</sequence>
<organism evidence="3 4">
    <name type="scientific">Penicilliopsis zonata CBS 506.65</name>
    <dbReference type="NCBI Taxonomy" id="1073090"/>
    <lineage>
        <taxon>Eukaryota</taxon>
        <taxon>Fungi</taxon>
        <taxon>Dikarya</taxon>
        <taxon>Ascomycota</taxon>
        <taxon>Pezizomycotina</taxon>
        <taxon>Eurotiomycetes</taxon>
        <taxon>Eurotiomycetidae</taxon>
        <taxon>Eurotiales</taxon>
        <taxon>Aspergillaceae</taxon>
        <taxon>Penicilliopsis</taxon>
    </lineage>
</organism>
<dbReference type="EMBL" id="KV878338">
    <property type="protein sequence ID" value="OJJ49074.1"/>
    <property type="molecule type" value="Genomic_DNA"/>
</dbReference>
<protein>
    <submittedName>
        <fullName evidence="3">Uncharacterized protein</fullName>
    </submittedName>
</protein>
<accession>A0A1L9SPT2</accession>
<proteinExistence type="predicted"/>
<dbReference type="VEuPathDB" id="FungiDB:ASPZODRAFT_13811"/>
<gene>
    <name evidence="3" type="ORF">ASPZODRAFT_13811</name>
</gene>
<evidence type="ECO:0000313" key="3">
    <source>
        <dbReference type="EMBL" id="OJJ49074.1"/>
    </source>
</evidence>
<feature type="region of interest" description="Disordered" evidence="2">
    <location>
        <begin position="129"/>
        <end position="149"/>
    </location>
</feature>
<dbReference type="STRING" id="1073090.A0A1L9SPT2"/>
<keyword evidence="4" id="KW-1185">Reference proteome</keyword>
<evidence type="ECO:0000313" key="4">
    <source>
        <dbReference type="Proteomes" id="UP000184188"/>
    </source>
</evidence>
<evidence type="ECO:0000256" key="2">
    <source>
        <dbReference type="SAM" id="MobiDB-lite"/>
    </source>
</evidence>
<name>A0A1L9SPT2_9EURO</name>
<dbReference type="AlphaFoldDB" id="A0A1L9SPT2"/>
<reference evidence="4" key="1">
    <citation type="journal article" date="2017" name="Genome Biol.">
        <title>Comparative genomics reveals high biological diversity and specific adaptations in the industrially and medically important fungal genus Aspergillus.</title>
        <authorList>
            <person name="de Vries R.P."/>
            <person name="Riley R."/>
            <person name="Wiebenga A."/>
            <person name="Aguilar-Osorio G."/>
            <person name="Amillis S."/>
            <person name="Uchima C.A."/>
            <person name="Anderluh G."/>
            <person name="Asadollahi M."/>
            <person name="Askin M."/>
            <person name="Barry K."/>
            <person name="Battaglia E."/>
            <person name="Bayram O."/>
            <person name="Benocci T."/>
            <person name="Braus-Stromeyer S.A."/>
            <person name="Caldana C."/>
            <person name="Canovas D."/>
            <person name="Cerqueira G.C."/>
            <person name="Chen F."/>
            <person name="Chen W."/>
            <person name="Choi C."/>
            <person name="Clum A."/>
            <person name="Dos Santos R.A."/>
            <person name="Damasio A.R."/>
            <person name="Diallinas G."/>
            <person name="Emri T."/>
            <person name="Fekete E."/>
            <person name="Flipphi M."/>
            <person name="Freyberg S."/>
            <person name="Gallo A."/>
            <person name="Gournas C."/>
            <person name="Habgood R."/>
            <person name="Hainaut M."/>
            <person name="Harispe M.L."/>
            <person name="Henrissat B."/>
            <person name="Hilden K.S."/>
            <person name="Hope R."/>
            <person name="Hossain A."/>
            <person name="Karabika E."/>
            <person name="Karaffa L."/>
            <person name="Karanyi Z."/>
            <person name="Krasevec N."/>
            <person name="Kuo A."/>
            <person name="Kusch H."/>
            <person name="LaButti K."/>
            <person name="Lagendijk E.L."/>
            <person name="Lapidus A."/>
            <person name="Levasseur A."/>
            <person name="Lindquist E."/>
            <person name="Lipzen A."/>
            <person name="Logrieco A.F."/>
            <person name="MacCabe A."/>
            <person name="Maekelae M.R."/>
            <person name="Malavazi I."/>
            <person name="Melin P."/>
            <person name="Meyer V."/>
            <person name="Mielnichuk N."/>
            <person name="Miskei M."/>
            <person name="Molnar A.P."/>
            <person name="Mule G."/>
            <person name="Ngan C.Y."/>
            <person name="Orejas M."/>
            <person name="Orosz E."/>
            <person name="Ouedraogo J.P."/>
            <person name="Overkamp K.M."/>
            <person name="Park H.-S."/>
            <person name="Perrone G."/>
            <person name="Piumi F."/>
            <person name="Punt P.J."/>
            <person name="Ram A.F."/>
            <person name="Ramon A."/>
            <person name="Rauscher S."/>
            <person name="Record E."/>
            <person name="Riano-Pachon D.M."/>
            <person name="Robert V."/>
            <person name="Roehrig J."/>
            <person name="Ruller R."/>
            <person name="Salamov A."/>
            <person name="Salih N.S."/>
            <person name="Samson R.A."/>
            <person name="Sandor E."/>
            <person name="Sanguinetti M."/>
            <person name="Schuetze T."/>
            <person name="Sepcic K."/>
            <person name="Shelest E."/>
            <person name="Sherlock G."/>
            <person name="Sophianopoulou V."/>
            <person name="Squina F.M."/>
            <person name="Sun H."/>
            <person name="Susca A."/>
            <person name="Todd R.B."/>
            <person name="Tsang A."/>
            <person name="Unkles S.E."/>
            <person name="van de Wiele N."/>
            <person name="van Rossen-Uffink D."/>
            <person name="Oliveira J.V."/>
            <person name="Vesth T.C."/>
            <person name="Visser J."/>
            <person name="Yu J.-H."/>
            <person name="Zhou M."/>
            <person name="Andersen M.R."/>
            <person name="Archer D.B."/>
            <person name="Baker S.E."/>
            <person name="Benoit I."/>
            <person name="Brakhage A.A."/>
            <person name="Braus G.H."/>
            <person name="Fischer R."/>
            <person name="Frisvad J.C."/>
            <person name="Goldman G.H."/>
            <person name="Houbraken J."/>
            <person name="Oakley B."/>
            <person name="Pocsi I."/>
            <person name="Scazzocchio C."/>
            <person name="Seiboth B."/>
            <person name="vanKuyk P.A."/>
            <person name="Wortman J."/>
            <person name="Dyer P.S."/>
            <person name="Grigoriev I.V."/>
        </authorList>
    </citation>
    <scope>NUCLEOTIDE SEQUENCE [LARGE SCALE GENOMIC DNA]</scope>
    <source>
        <strain evidence="4">CBS 506.65</strain>
    </source>
</reference>